<gene>
    <name evidence="1" type="ORF">HZU44_04855</name>
</gene>
<dbReference type="AlphaFoldDB" id="A0A7D6CF71"/>
<dbReference type="EMBL" id="CP058905">
    <property type="protein sequence ID" value="QLJ99468.1"/>
    <property type="molecule type" value="Genomic_DNA"/>
</dbReference>
<evidence type="ECO:0000313" key="1">
    <source>
        <dbReference type="EMBL" id="QLJ99468.1"/>
    </source>
</evidence>
<sequence>MQTYYAIYKNEIEGDPVGMFILDPSKGRALIWNHRIKAWSYEPGLDFRSLEDCRNVDRYREIDESEARQVALAVTGGDLPGEGQVVARFRGREPVE</sequence>
<organism evidence="1">
    <name type="scientific">Micromonospora carbonacea</name>
    <dbReference type="NCBI Taxonomy" id="47853"/>
    <lineage>
        <taxon>Bacteria</taxon>
        <taxon>Bacillati</taxon>
        <taxon>Actinomycetota</taxon>
        <taxon>Actinomycetes</taxon>
        <taxon>Micromonosporales</taxon>
        <taxon>Micromonosporaceae</taxon>
        <taxon>Micromonospora</taxon>
    </lineage>
</organism>
<proteinExistence type="predicted"/>
<reference evidence="1" key="1">
    <citation type="submission" date="2020-08" db="EMBL/GenBank/DDBJ databases">
        <title>A bifunctional nitrone conjugated secondary metabolite targeting the ribosome.</title>
        <authorList>
            <person name="Limbrick E.M."/>
            <person name="Graf M."/>
            <person name="Derewacz D.K."/>
            <person name="Nguyen F."/>
            <person name="Spraggins J.M."/>
            <person name="Wieland M."/>
            <person name="Ynigez-Gutierrez A.E."/>
            <person name="Reisman B.J."/>
            <person name="Zinshteyn B."/>
            <person name="McCulloch K."/>
            <person name="Iverson T.M."/>
            <person name="Green R."/>
            <person name="Wilson D.N."/>
            <person name="Bachmann B.O."/>
        </authorList>
    </citation>
    <scope>NUCLEOTIDE SEQUENCE</scope>
    <source>
        <strain evidence="1">Africana</strain>
    </source>
</reference>
<protein>
    <submittedName>
        <fullName evidence="1">Uncharacterized protein</fullName>
    </submittedName>
</protein>
<name>A0A7D6CF71_9ACTN</name>
<accession>A0A7D6CF71</accession>